<dbReference type="InterPro" id="IPR013784">
    <property type="entry name" value="Carb-bd-like_fold"/>
</dbReference>
<dbReference type="InterPro" id="IPR050583">
    <property type="entry name" value="Mycobacterial_A85_antigen"/>
</dbReference>
<organism evidence="2 3">
    <name type="scientific">Candidatus Wallbacteria bacterium HGW-Wallbacteria-1</name>
    <dbReference type="NCBI Taxonomy" id="2013854"/>
    <lineage>
        <taxon>Bacteria</taxon>
        <taxon>Candidatus Walliibacteriota</taxon>
    </lineage>
</organism>
<dbReference type="AlphaFoldDB" id="A0A2N1PPH5"/>
<dbReference type="Gene3D" id="3.40.50.1820">
    <property type="entry name" value="alpha/beta hydrolase"/>
    <property type="match status" value="1"/>
</dbReference>
<name>A0A2N1PPH5_9BACT</name>
<dbReference type="SUPFAM" id="SSF53474">
    <property type="entry name" value="alpha/beta-Hydrolases"/>
    <property type="match status" value="1"/>
</dbReference>
<dbReference type="InterPro" id="IPR000801">
    <property type="entry name" value="Esterase-like"/>
</dbReference>
<evidence type="ECO:0000313" key="3">
    <source>
        <dbReference type="Proteomes" id="UP000233256"/>
    </source>
</evidence>
<dbReference type="InterPro" id="IPR013783">
    <property type="entry name" value="Ig-like_fold"/>
</dbReference>
<protein>
    <recommendedName>
        <fullName evidence="1">CBM20 domain-containing protein</fullName>
    </recommendedName>
</protein>
<dbReference type="Pfam" id="PF00756">
    <property type="entry name" value="Esterase"/>
    <property type="match status" value="1"/>
</dbReference>
<gene>
    <name evidence="2" type="ORF">CVV64_10660</name>
</gene>
<sequence>MLTFKAGIVICIAGFIAFVFGLARAWSSQAVVLRVRVELVGSAARFMSSTDESGKPVWKSERLCLVGSSAALGHWNHPGTAMRPSRKGNVWTADLVMEKGSHVEFKVTRGSWDTEACLAAGDPMPNFSIQAQKHQRAVCHVSHFKDQTPRPAHTRTGIFEDLGVVHSKFLGNSREILVYLPPGYHESADHYPVLYLHDGNNMFDASTAFGGNEWHVDEVAQHLIAEGLIRPFIGVAVYNTRQREFEYTHQRDSRSDSGGGARAYARFLAEELKPVIDKQFRTLPNAADNGVMGSSLGGLVSLFIGTCHGDVFGMAGAVSPSIWWGKESILEVIGRADTSKLARKFWLCMGDREGGSGSGLNSNCYNIGSEQDGSEDVVWRGPIAFPGLRTIAHLAGKSSAPSSIASVRKASLALNSKGLEWGREIVLCEVHGGRHSEFDWAWRVHMILLWFLGTEHFRADKIEITEKGKPYFGAGAGTGFTGPILEPFWPIGNLRDLAGYGRKNAADRQKSH</sequence>
<dbReference type="SUPFAM" id="SSF49452">
    <property type="entry name" value="Starch-binding domain-like"/>
    <property type="match status" value="1"/>
</dbReference>
<proteinExistence type="predicted"/>
<dbReference type="InterPro" id="IPR029058">
    <property type="entry name" value="AB_hydrolase_fold"/>
</dbReference>
<dbReference type="EMBL" id="PGXC01000007">
    <property type="protein sequence ID" value="PKK90182.1"/>
    <property type="molecule type" value="Genomic_DNA"/>
</dbReference>
<evidence type="ECO:0000259" key="1">
    <source>
        <dbReference type="Pfam" id="PF00686"/>
    </source>
</evidence>
<dbReference type="Proteomes" id="UP000233256">
    <property type="component" value="Unassembled WGS sequence"/>
</dbReference>
<dbReference type="Gene3D" id="2.60.40.10">
    <property type="entry name" value="Immunoglobulins"/>
    <property type="match status" value="1"/>
</dbReference>
<dbReference type="GO" id="GO:2001070">
    <property type="term" value="F:starch binding"/>
    <property type="evidence" value="ECO:0007669"/>
    <property type="project" value="InterPro"/>
</dbReference>
<dbReference type="PANTHER" id="PTHR48098">
    <property type="entry name" value="ENTEROCHELIN ESTERASE-RELATED"/>
    <property type="match status" value="1"/>
</dbReference>
<reference evidence="2 3" key="1">
    <citation type="journal article" date="2017" name="ISME J.">
        <title>Potential for microbial H2 and metal transformations associated with novel bacteria and archaea in deep terrestrial subsurface sediments.</title>
        <authorList>
            <person name="Hernsdorf A.W."/>
            <person name="Amano Y."/>
            <person name="Miyakawa K."/>
            <person name="Ise K."/>
            <person name="Suzuki Y."/>
            <person name="Anantharaman K."/>
            <person name="Probst A."/>
            <person name="Burstein D."/>
            <person name="Thomas B.C."/>
            <person name="Banfield J.F."/>
        </authorList>
    </citation>
    <scope>NUCLEOTIDE SEQUENCE [LARGE SCALE GENOMIC DNA]</scope>
    <source>
        <strain evidence="2">HGW-Wallbacteria-1</strain>
    </source>
</reference>
<dbReference type="PANTHER" id="PTHR48098:SF6">
    <property type="entry name" value="FERRI-BACILLIBACTIN ESTERASE BESA"/>
    <property type="match status" value="1"/>
</dbReference>
<dbReference type="InterPro" id="IPR002044">
    <property type="entry name" value="CBM20"/>
</dbReference>
<feature type="domain" description="CBM20" evidence="1">
    <location>
        <begin position="60"/>
        <end position="111"/>
    </location>
</feature>
<comment type="caution">
    <text evidence="2">The sequence shown here is derived from an EMBL/GenBank/DDBJ whole genome shotgun (WGS) entry which is preliminary data.</text>
</comment>
<evidence type="ECO:0000313" key="2">
    <source>
        <dbReference type="EMBL" id="PKK90182.1"/>
    </source>
</evidence>
<dbReference type="Pfam" id="PF00686">
    <property type="entry name" value="CBM_20"/>
    <property type="match status" value="1"/>
</dbReference>
<accession>A0A2N1PPH5</accession>